<dbReference type="Gene3D" id="3.90.1530.30">
    <property type="match status" value="1"/>
</dbReference>
<dbReference type="GO" id="GO:0003677">
    <property type="term" value="F:DNA binding"/>
    <property type="evidence" value="ECO:0007669"/>
    <property type="project" value="InterPro"/>
</dbReference>
<dbReference type="SMART" id="SM00470">
    <property type="entry name" value="ParB"/>
    <property type="match status" value="1"/>
</dbReference>
<evidence type="ECO:0000313" key="4">
    <source>
        <dbReference type="EMBL" id="RGS43568.1"/>
    </source>
</evidence>
<dbReference type="Gene3D" id="1.10.10.2830">
    <property type="match status" value="1"/>
</dbReference>
<dbReference type="NCBIfam" id="TIGR00180">
    <property type="entry name" value="parB_part"/>
    <property type="match status" value="1"/>
</dbReference>
<dbReference type="Pfam" id="PF17762">
    <property type="entry name" value="HTH_ParB"/>
    <property type="match status" value="1"/>
</dbReference>
<dbReference type="OrthoDB" id="9771505at2"/>
<evidence type="ECO:0000259" key="3">
    <source>
        <dbReference type="SMART" id="SM00470"/>
    </source>
</evidence>
<name>A0A3R5ZMA4_9FIRM</name>
<feature type="domain" description="ParB-like N-terminal" evidence="3">
    <location>
        <begin position="42"/>
        <end position="135"/>
    </location>
</feature>
<dbReference type="InterPro" id="IPR003115">
    <property type="entry name" value="ParB_N"/>
</dbReference>
<dbReference type="SUPFAM" id="SSF110849">
    <property type="entry name" value="ParB/Sulfiredoxin"/>
    <property type="match status" value="1"/>
</dbReference>
<dbReference type="InterPro" id="IPR041468">
    <property type="entry name" value="HTH_ParB/Spo0J"/>
</dbReference>
<comment type="caution">
    <text evidence="4">The sequence shown here is derived from an EMBL/GenBank/DDBJ whole genome shotgun (WGS) entry which is preliminary data.</text>
</comment>
<proteinExistence type="inferred from homology"/>
<comment type="similarity">
    <text evidence="1">Belongs to the ParB family.</text>
</comment>
<dbReference type="Proteomes" id="UP000283295">
    <property type="component" value="Unassembled WGS sequence"/>
</dbReference>
<dbReference type="SUPFAM" id="SSF109709">
    <property type="entry name" value="KorB DNA-binding domain-like"/>
    <property type="match status" value="1"/>
</dbReference>
<dbReference type="InterPro" id="IPR050336">
    <property type="entry name" value="Chromosome_partition/occlusion"/>
</dbReference>
<reference evidence="4 5" key="1">
    <citation type="submission" date="2018-08" db="EMBL/GenBank/DDBJ databases">
        <title>A genome reference for cultivated species of the human gut microbiota.</title>
        <authorList>
            <person name="Zou Y."/>
            <person name="Xue W."/>
            <person name="Luo G."/>
        </authorList>
    </citation>
    <scope>NUCLEOTIDE SEQUENCE [LARGE SCALE GENOMIC DNA]</scope>
    <source>
        <strain evidence="4 5">AF22-21</strain>
    </source>
</reference>
<organism evidence="4 5">
    <name type="scientific">Coprococcus eutactus</name>
    <dbReference type="NCBI Taxonomy" id="33043"/>
    <lineage>
        <taxon>Bacteria</taxon>
        <taxon>Bacillati</taxon>
        <taxon>Bacillota</taxon>
        <taxon>Clostridia</taxon>
        <taxon>Lachnospirales</taxon>
        <taxon>Lachnospiraceae</taxon>
        <taxon>Coprococcus</taxon>
    </lineage>
</organism>
<dbReference type="GO" id="GO:0007059">
    <property type="term" value="P:chromosome segregation"/>
    <property type="evidence" value="ECO:0007669"/>
    <property type="project" value="UniProtKB-KW"/>
</dbReference>
<evidence type="ECO:0000313" key="5">
    <source>
        <dbReference type="Proteomes" id="UP000283295"/>
    </source>
</evidence>
<sequence>MGKINLNAMKQARKEQEIETPVPEALEQAYANVWGKDKETVQYIELNHIVPFTDKVGKSQPFRISDDKVAQIKLSAADIGIVTPLIVRKVGADYQIISGHHRYIAAQQLEMLTVPCVVREITDDDAVKYVAECNIQRSKLLPTEYAEIYARYMGMRQDIDMTVQEIADKFGISKKSLYRYIKILDLTDDLKKLIDEDKLHTDTAEIFCGFSTNEQDAVYEFVQQTGKKVNRAMAKAMERITQEHEVTSYEDFLPVLEQPRKPVRNKLYSSFAEKYSVNYSEKEWDSLVSELLTKHFESK</sequence>
<dbReference type="AlphaFoldDB" id="A0A3R5ZMA4"/>
<dbReference type="InterPro" id="IPR036086">
    <property type="entry name" value="ParB/Sulfiredoxin_sf"/>
</dbReference>
<keyword evidence="2" id="KW-0159">Chromosome partition</keyword>
<gene>
    <name evidence="4" type="ORF">DWX94_04420</name>
</gene>
<dbReference type="Pfam" id="PF02195">
    <property type="entry name" value="ParB_N"/>
    <property type="match status" value="1"/>
</dbReference>
<dbReference type="EMBL" id="QRVK01000006">
    <property type="protein sequence ID" value="RGS43568.1"/>
    <property type="molecule type" value="Genomic_DNA"/>
</dbReference>
<accession>A0A3R5ZMA4</accession>
<dbReference type="PANTHER" id="PTHR33375:SF1">
    <property type="entry name" value="CHROMOSOME-PARTITIONING PROTEIN PARB-RELATED"/>
    <property type="match status" value="1"/>
</dbReference>
<evidence type="ECO:0000256" key="2">
    <source>
        <dbReference type="ARBA" id="ARBA00022829"/>
    </source>
</evidence>
<evidence type="ECO:0000256" key="1">
    <source>
        <dbReference type="ARBA" id="ARBA00006295"/>
    </source>
</evidence>
<dbReference type="PANTHER" id="PTHR33375">
    <property type="entry name" value="CHROMOSOME-PARTITIONING PROTEIN PARB-RELATED"/>
    <property type="match status" value="1"/>
</dbReference>
<dbReference type="GO" id="GO:0005694">
    <property type="term" value="C:chromosome"/>
    <property type="evidence" value="ECO:0007669"/>
    <property type="project" value="TreeGrafter"/>
</dbReference>
<protein>
    <submittedName>
        <fullName evidence="4">ParB/RepB/Spo0J family partition protein</fullName>
    </submittedName>
</protein>
<dbReference type="InterPro" id="IPR004437">
    <property type="entry name" value="ParB/RepB/Spo0J"/>
</dbReference>